<feature type="transmembrane region" description="Helical" evidence="1">
    <location>
        <begin position="50"/>
        <end position="69"/>
    </location>
</feature>
<dbReference type="AlphaFoldDB" id="M3UTE4"/>
<dbReference type="EMBL" id="BAOP01000004">
    <property type="protein sequence ID" value="GAC78607.1"/>
    <property type="molecule type" value="Genomic_DNA"/>
</dbReference>
<dbReference type="eggNOG" id="ENOG5031W39">
    <property type="taxonomic scope" value="Bacteria"/>
</dbReference>
<keyword evidence="1" id="KW-0812">Transmembrane</keyword>
<gene>
    <name evidence="2" type="ORF">GM1_004_00520</name>
</gene>
<dbReference type="STRING" id="410332.SAMN04488550_2727"/>
<keyword evidence="1" id="KW-1133">Transmembrane helix</keyword>
<organism evidence="2 3">
    <name type="scientific">Gordonia malaquae NBRC 108250</name>
    <dbReference type="NCBI Taxonomy" id="1223542"/>
    <lineage>
        <taxon>Bacteria</taxon>
        <taxon>Bacillati</taxon>
        <taxon>Actinomycetota</taxon>
        <taxon>Actinomycetes</taxon>
        <taxon>Mycobacteriales</taxon>
        <taxon>Gordoniaceae</taxon>
        <taxon>Gordonia</taxon>
    </lineage>
</organism>
<evidence type="ECO:0000313" key="3">
    <source>
        <dbReference type="Proteomes" id="UP000035009"/>
    </source>
</evidence>
<keyword evidence="1" id="KW-0472">Membrane</keyword>
<reference evidence="2 3" key="1">
    <citation type="submission" date="2013-02" db="EMBL/GenBank/DDBJ databases">
        <title>Whole genome shotgun sequence of Gordonia malaquae NBRC 108250.</title>
        <authorList>
            <person name="Yoshida I."/>
            <person name="Hosoyama A."/>
            <person name="Tsuchikane K."/>
            <person name="Ando Y."/>
            <person name="Baba S."/>
            <person name="Ohji S."/>
            <person name="Hamada M."/>
            <person name="Tamura T."/>
            <person name="Yamazoe A."/>
            <person name="Yamazaki S."/>
            <person name="Fujita N."/>
        </authorList>
    </citation>
    <scope>NUCLEOTIDE SEQUENCE [LARGE SCALE GENOMIC DNA]</scope>
    <source>
        <strain evidence="2 3">NBRC 108250</strain>
    </source>
</reference>
<evidence type="ECO:0000256" key="1">
    <source>
        <dbReference type="SAM" id="Phobius"/>
    </source>
</evidence>
<feature type="transmembrane region" description="Helical" evidence="1">
    <location>
        <begin position="27"/>
        <end position="44"/>
    </location>
</feature>
<proteinExistence type="predicted"/>
<name>M3UTE4_GORML</name>
<dbReference type="Proteomes" id="UP000035009">
    <property type="component" value="Unassembled WGS sequence"/>
</dbReference>
<sequence>MTTLIREATRLMPTVDVAGVSWPLNKLLAVLCGVLAGVSVMVFGGTMVVAAWMAAAAAVTAWWGGYAWYGRRWDDGRREYAADSSREF</sequence>
<evidence type="ECO:0000313" key="2">
    <source>
        <dbReference type="EMBL" id="GAC78607.1"/>
    </source>
</evidence>
<keyword evidence="3" id="KW-1185">Reference proteome</keyword>
<comment type="caution">
    <text evidence="2">The sequence shown here is derived from an EMBL/GenBank/DDBJ whole genome shotgun (WGS) entry which is preliminary data.</text>
</comment>
<dbReference type="RefSeq" id="WP_008376716.1">
    <property type="nucleotide sequence ID" value="NZ_BAOP01000004.1"/>
</dbReference>
<protein>
    <submittedName>
        <fullName evidence="2">Uncharacterized protein</fullName>
    </submittedName>
</protein>
<accession>M3UTE4</accession>